<sequence>MKRYQALTLLLGFGVLSFTCGQIYNEYQTYSEKWHQEDLQEEQKAAELVFESFEKHFETKQEFAIEEIEMADSSVIKTIKMVNSEILRNSEQNIKLDCWHLNRVVQMRGLVYDSNREVSVVASNICNGFGVKVYE</sequence>
<name>E5DQL6_9CAUD</name>
<dbReference type="EMBL" id="GU396103">
    <property type="protein sequence ID" value="ADQ53002.1"/>
    <property type="molecule type" value="Genomic_DNA"/>
</dbReference>
<keyword evidence="2" id="KW-1185">Reference proteome</keyword>
<evidence type="ECO:0000313" key="2">
    <source>
        <dbReference type="Proteomes" id="UP000008726"/>
    </source>
</evidence>
<gene>
    <name evidence="1" type="ORF">PX29p283</name>
</gene>
<proteinExistence type="predicted"/>
<evidence type="ECO:0000313" key="1">
    <source>
        <dbReference type="EMBL" id="ADQ53002.1"/>
    </source>
</evidence>
<accession>E5DQL6</accession>
<reference evidence="1 2" key="1">
    <citation type="journal article" date="2010" name="Virol. J.">
        <title>Genomes of the T4-related bacteriophages as windows on microbial genome evolution.</title>
        <authorList>
            <person name="Petrov V.M."/>
            <person name="Ratnayaka S."/>
            <person name="Nolan J.M."/>
            <person name="Miller E.S."/>
            <person name="Karam J.D."/>
        </authorList>
    </citation>
    <scope>NUCLEOTIDE SEQUENCE [LARGE SCALE GENOMIC DNA]</scope>
</reference>
<organism evidence="1 2">
    <name type="scientific">Aeromonas phage PX29</name>
    <dbReference type="NCBI Taxonomy" id="926067"/>
    <lineage>
        <taxon>Viruses</taxon>
        <taxon>Duplodnaviria</taxon>
        <taxon>Heunggongvirae</taxon>
        <taxon>Uroviricota</taxon>
        <taxon>Caudoviricetes</taxon>
        <taxon>Pantevenvirales</taxon>
        <taxon>Straboviridae</taxon>
        <taxon>Angelvirus</taxon>
        <taxon>Angelvirus px29</taxon>
    </lineage>
</organism>
<dbReference type="Proteomes" id="UP000008726">
    <property type="component" value="Segment"/>
</dbReference>
<dbReference type="RefSeq" id="YP_009011712.1">
    <property type="nucleotide sequence ID" value="NC_023688.1"/>
</dbReference>
<protein>
    <submittedName>
        <fullName evidence="1">Uncharacterized protein</fullName>
    </submittedName>
</protein>
<dbReference type="GeneID" id="18560207"/>
<dbReference type="KEGG" id="vg:18560207"/>